<dbReference type="Gene3D" id="3.30.710.10">
    <property type="entry name" value="Potassium Channel Kv1.1, Chain A"/>
    <property type="match status" value="1"/>
</dbReference>
<evidence type="ECO:0008006" key="3">
    <source>
        <dbReference type="Google" id="ProtNLM"/>
    </source>
</evidence>
<name>A0A427Y3C1_9TREE</name>
<dbReference type="InterPro" id="IPR011333">
    <property type="entry name" value="SKP1/BTB/POZ_sf"/>
</dbReference>
<keyword evidence="2" id="KW-1185">Reference proteome</keyword>
<gene>
    <name evidence="1" type="ORF">EHS25_003716</name>
</gene>
<proteinExistence type="predicted"/>
<reference evidence="1 2" key="1">
    <citation type="submission" date="2018-11" db="EMBL/GenBank/DDBJ databases">
        <title>Genome sequence of Saitozyma podzolica DSM 27192.</title>
        <authorList>
            <person name="Aliyu H."/>
            <person name="Gorte O."/>
            <person name="Ochsenreither K."/>
        </authorList>
    </citation>
    <scope>NUCLEOTIDE SEQUENCE [LARGE SCALE GENOMIC DNA]</scope>
    <source>
        <strain evidence="1 2">DSM 27192</strain>
    </source>
</reference>
<accession>A0A427Y3C1</accession>
<dbReference type="OrthoDB" id="2564085at2759"/>
<dbReference type="AlphaFoldDB" id="A0A427Y3C1"/>
<organism evidence="1 2">
    <name type="scientific">Saitozyma podzolica</name>
    <dbReference type="NCBI Taxonomy" id="1890683"/>
    <lineage>
        <taxon>Eukaryota</taxon>
        <taxon>Fungi</taxon>
        <taxon>Dikarya</taxon>
        <taxon>Basidiomycota</taxon>
        <taxon>Agaricomycotina</taxon>
        <taxon>Tremellomycetes</taxon>
        <taxon>Tremellales</taxon>
        <taxon>Trimorphomycetaceae</taxon>
        <taxon>Saitozyma</taxon>
    </lineage>
</organism>
<dbReference type="EMBL" id="RSCD01000019">
    <property type="protein sequence ID" value="RSH85577.1"/>
    <property type="molecule type" value="Genomic_DNA"/>
</dbReference>
<sequence>MLSPISLSAGTALSDDCKPCHTADKQWHAFHRDPNDDLVIQSEEGVLFRASSYHLAQSSGAFSSMFELPPSPSSSGTIPIQLDYPSATISSFLDLISHLDCKRLVPGVINRLIPAAKEDDRQWELFVFAGTRDHLHLARAALGLMTHRHVEELFATDKKWFAELRRLPKNWGIELTRHLWDDGEGEGEEYRHVHHTRRRKGRCGTWGIIVHRRDWSSFAQNFNLR</sequence>
<comment type="caution">
    <text evidence="1">The sequence shown here is derived from an EMBL/GenBank/DDBJ whole genome shotgun (WGS) entry which is preliminary data.</text>
</comment>
<protein>
    <recommendedName>
        <fullName evidence="3">BTB domain-containing protein</fullName>
    </recommendedName>
</protein>
<dbReference type="Proteomes" id="UP000279259">
    <property type="component" value="Unassembled WGS sequence"/>
</dbReference>
<evidence type="ECO:0000313" key="2">
    <source>
        <dbReference type="Proteomes" id="UP000279259"/>
    </source>
</evidence>
<evidence type="ECO:0000313" key="1">
    <source>
        <dbReference type="EMBL" id="RSH85577.1"/>
    </source>
</evidence>